<evidence type="ECO:0000313" key="1">
    <source>
        <dbReference type="EMBL" id="KXJ92659.1"/>
    </source>
</evidence>
<proteinExistence type="predicted"/>
<gene>
    <name evidence="1" type="ORF">Micbo1qcDRAFT_160415</name>
</gene>
<dbReference type="Proteomes" id="UP000070501">
    <property type="component" value="Unassembled WGS sequence"/>
</dbReference>
<organism evidence="1 2">
    <name type="scientific">Microdochium bolleyi</name>
    <dbReference type="NCBI Taxonomy" id="196109"/>
    <lineage>
        <taxon>Eukaryota</taxon>
        <taxon>Fungi</taxon>
        <taxon>Dikarya</taxon>
        <taxon>Ascomycota</taxon>
        <taxon>Pezizomycotina</taxon>
        <taxon>Sordariomycetes</taxon>
        <taxon>Xylariomycetidae</taxon>
        <taxon>Xylariales</taxon>
        <taxon>Microdochiaceae</taxon>
        <taxon>Microdochium</taxon>
    </lineage>
</organism>
<name>A0A136J6B4_9PEZI</name>
<feature type="non-terminal residue" evidence="1">
    <location>
        <position position="98"/>
    </location>
</feature>
<reference evidence="2" key="1">
    <citation type="submission" date="2016-02" db="EMBL/GenBank/DDBJ databases">
        <title>Draft genome sequence of Microdochium bolleyi, a fungal endophyte of beachgrass.</title>
        <authorList>
            <consortium name="DOE Joint Genome Institute"/>
            <person name="David A.S."/>
            <person name="May G."/>
            <person name="Haridas S."/>
            <person name="Lim J."/>
            <person name="Wang M."/>
            <person name="Labutti K."/>
            <person name="Lipzen A."/>
            <person name="Barry K."/>
            <person name="Grigoriev I.V."/>
        </authorList>
    </citation>
    <scope>NUCLEOTIDE SEQUENCE [LARGE SCALE GENOMIC DNA]</scope>
    <source>
        <strain evidence="2">J235TASD1</strain>
    </source>
</reference>
<evidence type="ECO:0000313" key="2">
    <source>
        <dbReference type="Proteomes" id="UP000070501"/>
    </source>
</evidence>
<dbReference type="AlphaFoldDB" id="A0A136J6B4"/>
<accession>A0A136J6B4</accession>
<protein>
    <submittedName>
        <fullName evidence="1">Uncharacterized protein</fullName>
    </submittedName>
</protein>
<dbReference type="InParanoid" id="A0A136J6B4"/>
<dbReference type="EMBL" id="KQ964248">
    <property type="protein sequence ID" value="KXJ92659.1"/>
    <property type="molecule type" value="Genomic_DNA"/>
</dbReference>
<keyword evidence="2" id="KW-1185">Reference proteome</keyword>
<sequence length="98" mass="10620">MMPPSRLTSDEAMLRAGPLIPFCRMSLVCCAFLLARSASRRCLARSISSSAASALANAASFCSMVTCMDFSRRRLRCMSFLRSFSAKTSRSLTSCSAS</sequence>